<name>A0A1X0DQD8_MYCHE</name>
<evidence type="ECO:0000313" key="1">
    <source>
        <dbReference type="EMBL" id="ORA74359.1"/>
    </source>
</evidence>
<proteinExistence type="predicted"/>
<evidence type="ECO:0000313" key="2">
    <source>
        <dbReference type="Proteomes" id="UP000192566"/>
    </source>
</evidence>
<accession>A0A1X0DQD8</accession>
<sequence length="96" mass="10474">MRLRDGLSSIVAFLRAGYPRGVPATGYVALLALLPRRISDDEVAVVTSKFIGRGRRPIDNADVGVEITRITDEMPSLDDIGRVRHRLEARAGGHHG</sequence>
<gene>
    <name evidence="1" type="ORF">BST25_09960</name>
</gene>
<dbReference type="Gene3D" id="1.10.10.2390">
    <property type="match status" value="1"/>
</dbReference>
<protein>
    <submittedName>
        <fullName evidence="1">Uncharacterized protein</fullName>
    </submittedName>
</protein>
<dbReference type="RefSeq" id="WP_083073851.1">
    <property type="nucleotide sequence ID" value="NZ_AP022615.1"/>
</dbReference>
<comment type="caution">
    <text evidence="1">The sequence shown here is derived from an EMBL/GenBank/DDBJ whole genome shotgun (WGS) entry which is preliminary data.</text>
</comment>
<dbReference type="OrthoDB" id="4350726at2"/>
<dbReference type="Proteomes" id="UP000192566">
    <property type="component" value="Unassembled WGS sequence"/>
</dbReference>
<dbReference type="AlphaFoldDB" id="A0A1X0DQD8"/>
<dbReference type="Gene3D" id="6.10.140.2080">
    <property type="match status" value="1"/>
</dbReference>
<keyword evidence="2" id="KW-1185">Reference proteome</keyword>
<dbReference type="InterPro" id="IPR021784">
    <property type="entry name" value="DUF3349"/>
</dbReference>
<dbReference type="STRING" id="53376.BST25_09960"/>
<organism evidence="1 2">
    <name type="scientific">Mycobacterium heidelbergense</name>
    <dbReference type="NCBI Taxonomy" id="53376"/>
    <lineage>
        <taxon>Bacteria</taxon>
        <taxon>Bacillati</taxon>
        <taxon>Actinomycetota</taxon>
        <taxon>Actinomycetes</taxon>
        <taxon>Mycobacteriales</taxon>
        <taxon>Mycobacteriaceae</taxon>
        <taxon>Mycobacterium</taxon>
        <taxon>Mycobacterium simiae complex</taxon>
    </lineage>
</organism>
<reference evidence="1 2" key="1">
    <citation type="submission" date="2017-02" db="EMBL/GenBank/DDBJ databases">
        <title>The new phylogeny of genus Mycobacterium.</title>
        <authorList>
            <person name="Tortoli E."/>
            <person name="Trovato A."/>
            <person name="Cirillo D.M."/>
        </authorList>
    </citation>
    <scope>NUCLEOTIDE SEQUENCE [LARGE SCALE GENOMIC DNA]</scope>
    <source>
        <strain evidence="1 2">DSM 44471</strain>
    </source>
</reference>
<dbReference type="EMBL" id="MVHR01000011">
    <property type="protein sequence ID" value="ORA74359.1"/>
    <property type="molecule type" value="Genomic_DNA"/>
</dbReference>
<dbReference type="Pfam" id="PF11829">
    <property type="entry name" value="DUF3349"/>
    <property type="match status" value="1"/>
</dbReference>